<keyword evidence="1" id="KW-0812">Transmembrane</keyword>
<feature type="transmembrane region" description="Helical" evidence="1">
    <location>
        <begin position="139"/>
        <end position="159"/>
    </location>
</feature>
<dbReference type="EMBL" id="CAUOFW020005625">
    <property type="protein sequence ID" value="CAK9170999.1"/>
    <property type="molecule type" value="Genomic_DNA"/>
</dbReference>
<gene>
    <name evidence="2" type="ORF">ILEXP_LOCUS40527</name>
</gene>
<organism evidence="2 3">
    <name type="scientific">Ilex paraguariensis</name>
    <name type="common">yerba mate</name>
    <dbReference type="NCBI Taxonomy" id="185542"/>
    <lineage>
        <taxon>Eukaryota</taxon>
        <taxon>Viridiplantae</taxon>
        <taxon>Streptophyta</taxon>
        <taxon>Embryophyta</taxon>
        <taxon>Tracheophyta</taxon>
        <taxon>Spermatophyta</taxon>
        <taxon>Magnoliopsida</taxon>
        <taxon>eudicotyledons</taxon>
        <taxon>Gunneridae</taxon>
        <taxon>Pentapetalae</taxon>
        <taxon>asterids</taxon>
        <taxon>campanulids</taxon>
        <taxon>Aquifoliales</taxon>
        <taxon>Aquifoliaceae</taxon>
        <taxon>Ilex</taxon>
    </lineage>
</organism>
<evidence type="ECO:0000256" key="1">
    <source>
        <dbReference type="SAM" id="Phobius"/>
    </source>
</evidence>
<sequence length="160" mass="18453">MGSNLGFWIKCSVEVPRFLNVENLKIIALWGATACSILDRAIEAEDSKYGDFLRNTLRGTLNCQPRRSLFLLQLLLCGMRISMLNIDLRRLKNCLLKCYSRGYKDTGLCPQKWMLYYRLPDWSFAMAQCTISLTSMFEFMFLIVTCIINNAFASLLIAFF</sequence>
<keyword evidence="1" id="KW-1133">Transmembrane helix</keyword>
<name>A0ABC8TVX8_9AQUA</name>
<comment type="caution">
    <text evidence="2">The sequence shown here is derived from an EMBL/GenBank/DDBJ whole genome shotgun (WGS) entry which is preliminary data.</text>
</comment>
<evidence type="ECO:0000313" key="2">
    <source>
        <dbReference type="EMBL" id="CAK9170999.1"/>
    </source>
</evidence>
<dbReference type="AlphaFoldDB" id="A0ABC8TVX8"/>
<reference evidence="2 3" key="1">
    <citation type="submission" date="2024-02" db="EMBL/GenBank/DDBJ databases">
        <authorList>
            <person name="Vignale AGUSTIN F."/>
            <person name="Sosa J E."/>
            <person name="Modenutti C."/>
        </authorList>
    </citation>
    <scope>NUCLEOTIDE SEQUENCE [LARGE SCALE GENOMIC DNA]</scope>
</reference>
<keyword evidence="1" id="KW-0472">Membrane</keyword>
<evidence type="ECO:0000313" key="3">
    <source>
        <dbReference type="Proteomes" id="UP001642360"/>
    </source>
</evidence>
<protein>
    <submittedName>
        <fullName evidence="2">Uncharacterized protein</fullName>
    </submittedName>
</protein>
<dbReference type="Proteomes" id="UP001642360">
    <property type="component" value="Unassembled WGS sequence"/>
</dbReference>
<proteinExistence type="predicted"/>
<accession>A0ABC8TVX8</accession>
<keyword evidence="3" id="KW-1185">Reference proteome</keyword>